<protein>
    <submittedName>
        <fullName evidence="1">Uncharacterized protein</fullName>
    </submittedName>
</protein>
<evidence type="ECO:0000313" key="2">
    <source>
        <dbReference type="Proteomes" id="UP000031952"/>
    </source>
</evidence>
<proteinExistence type="predicted"/>
<organism evidence="1 2">
    <name type="scientific">Rickettsia asembonensis</name>
    <dbReference type="NCBI Taxonomy" id="1068590"/>
    <lineage>
        <taxon>Bacteria</taxon>
        <taxon>Pseudomonadati</taxon>
        <taxon>Pseudomonadota</taxon>
        <taxon>Alphaproteobacteria</taxon>
        <taxon>Rickettsiales</taxon>
        <taxon>Rickettsiaceae</taxon>
        <taxon>Rickettsieae</taxon>
        <taxon>Rickettsia</taxon>
        <taxon>spotted fever group</taxon>
    </lineage>
</organism>
<gene>
    <name evidence="1" type="ORF">SB78_04100</name>
</gene>
<keyword evidence="2" id="KW-1185">Reference proteome</keyword>
<accession>A0A0C2MNA2</accession>
<name>A0A0C2MNA2_9RICK</name>
<dbReference type="AlphaFoldDB" id="A0A0C2MNA2"/>
<dbReference type="RefSeq" id="WP_041078856.1">
    <property type="nucleotide sequence ID" value="NZ_JWSW01000030.1"/>
</dbReference>
<comment type="caution">
    <text evidence="1">The sequence shown here is derived from an EMBL/GenBank/DDBJ whole genome shotgun (WGS) entry which is preliminary data.</text>
</comment>
<evidence type="ECO:0000313" key="1">
    <source>
        <dbReference type="EMBL" id="KIJ88691.1"/>
    </source>
</evidence>
<reference evidence="1 2" key="1">
    <citation type="submission" date="2014-12" db="EMBL/GenBank/DDBJ databases">
        <title>Whole genome sequence of Candidatus Rickettsia asemboensis strain NMRCii isolated from cat fleas in west Kenya.</title>
        <authorList>
            <person name="Jima D."/>
            <person name="Luce-Fedrow A."/>
            <person name="Yang Y."/>
            <person name="Maina A.N."/>
            <person name="Snesrud E.C."/>
            <person name="Jarman R.G."/>
            <person name="Richards A.L."/>
            <person name="Hang J."/>
        </authorList>
    </citation>
    <scope>NUCLEOTIDE SEQUENCE [LARGE SCALE GENOMIC DNA]</scope>
    <source>
        <strain evidence="1 2">NMRCii</strain>
    </source>
</reference>
<dbReference type="Proteomes" id="UP000031952">
    <property type="component" value="Unassembled WGS sequence"/>
</dbReference>
<sequence length="65" mass="7915">MWHNIRKKIGTNLLSKIFTNFRDQLRKQGYKSEVFTFVDASHLISKASLWEERDELRKQKYDKLK</sequence>
<dbReference type="EMBL" id="JWSW01000030">
    <property type="protein sequence ID" value="KIJ88691.1"/>
    <property type="molecule type" value="Genomic_DNA"/>
</dbReference>